<evidence type="ECO:0000256" key="8">
    <source>
        <dbReference type="SAM" id="Coils"/>
    </source>
</evidence>
<dbReference type="InterPro" id="IPR028351">
    <property type="entry name" value="CyaE"/>
</dbReference>
<dbReference type="KEGG" id="mpau:ZMTM_12080"/>
<dbReference type="EMBL" id="AP024110">
    <property type="protein sequence ID" value="BCM24949.1"/>
    <property type="molecule type" value="Genomic_DNA"/>
</dbReference>
<dbReference type="PIRSF" id="PIRSF001892">
    <property type="entry name" value="CyaE"/>
    <property type="match status" value="1"/>
</dbReference>
<keyword evidence="4" id="KW-0812">Transmembrane</keyword>
<dbReference type="Pfam" id="PF02321">
    <property type="entry name" value="OEP"/>
    <property type="match status" value="2"/>
</dbReference>
<dbReference type="Proteomes" id="UP000826722">
    <property type="component" value="Chromosome"/>
</dbReference>
<comment type="subcellular location">
    <subcellularLocation>
        <location evidence="7">Cell outer membrane</location>
        <topology evidence="7">Peripheral membrane protein</topology>
    </subcellularLocation>
</comment>
<protein>
    <recommendedName>
        <fullName evidence="7">Protein CyaE</fullName>
    </recommendedName>
</protein>
<dbReference type="AlphaFoldDB" id="A0A8D5FZ84"/>
<keyword evidence="5 7" id="KW-0472">Membrane</keyword>
<feature type="coiled-coil region" evidence="8">
    <location>
        <begin position="344"/>
        <end position="371"/>
    </location>
</feature>
<reference evidence="9" key="1">
    <citation type="journal article" date="2021" name="Arch. Microbiol.">
        <title>Methyloradius palustris gen. nov., sp. nov., a methanol-oxidizing bacterium isolated from snow.</title>
        <authorList>
            <person name="Miyadera T."/>
            <person name="Kojima H."/>
            <person name="Fukui M."/>
        </authorList>
    </citation>
    <scope>NUCLEOTIDE SEQUENCE</scope>
    <source>
        <strain evidence="9">Zm11</strain>
    </source>
</reference>
<keyword evidence="6 7" id="KW-0998">Cell outer membrane</keyword>
<dbReference type="NCBIfam" id="TIGR01844">
    <property type="entry name" value="type_I_sec_TolC"/>
    <property type="match status" value="1"/>
</dbReference>
<evidence type="ECO:0000313" key="9">
    <source>
        <dbReference type="EMBL" id="BCM24949.1"/>
    </source>
</evidence>
<comment type="similarity">
    <text evidence="1 7">Belongs to the outer membrane factor (OMF) (TC 1.B.17) family.</text>
</comment>
<proteinExistence type="inferred from homology"/>
<evidence type="ECO:0000256" key="5">
    <source>
        <dbReference type="ARBA" id="ARBA00023136"/>
    </source>
</evidence>
<gene>
    <name evidence="9" type="ORF">ZMTM_12080</name>
</gene>
<keyword evidence="3" id="KW-1134">Transmembrane beta strand</keyword>
<evidence type="ECO:0000256" key="2">
    <source>
        <dbReference type="ARBA" id="ARBA00022448"/>
    </source>
</evidence>
<dbReference type="InterPro" id="IPR003423">
    <property type="entry name" value="OMP_efflux"/>
</dbReference>
<comment type="function">
    <text evidence="7">CyaE is necessary for transport of calmodulin-sensitive adenylate cyclase-hemolysin (cyclolysin).</text>
</comment>
<dbReference type="GO" id="GO:1990281">
    <property type="term" value="C:efflux pump complex"/>
    <property type="evidence" value="ECO:0007669"/>
    <property type="project" value="TreeGrafter"/>
</dbReference>
<dbReference type="SUPFAM" id="SSF56954">
    <property type="entry name" value="Outer membrane efflux proteins (OEP)"/>
    <property type="match status" value="1"/>
</dbReference>
<dbReference type="InterPro" id="IPR051906">
    <property type="entry name" value="TolC-like"/>
</dbReference>
<evidence type="ECO:0000256" key="3">
    <source>
        <dbReference type="ARBA" id="ARBA00022452"/>
    </source>
</evidence>
<sequence>MSPNNNQQSVHTASICSFTQFKRITVIVILGTNSLFAQAADLIEVYRLAQTNDPTFDSARYALQAAEQKLPQARAGLLPVININGNDNANHASTEYSAATSTTQVKRSTQSWAWNLQLTQPLFRLQNYVAYQQSEYLVAQAHALYTQAEQDLILRLTQAYFDVLVADETIAVAESQMNAATEQMGQAQAGFEHGTNAITDVHEAKARIDLARAQKLAALNDLEAKRAELEKIVGEAPEALASLKETEIIPKPQPEDVNAWIDQARINNPAVLAPEAVVKASESEVNRNRAEYLPTVDIVASYGQNYTSNNLTLPSDYSTNATTSSAGVQVTVPLFAGGSTNSKVIEAIANKNKAQAQLETAKRQAATDARQAYSGIINGLAQIEALESAVDSSAIAVEGNKQGYKYGIHINIDILNAQRQLYSAKRDLIKARYDTLIQGLKLKAAVGTLGEADLNSINQLLIK</sequence>
<keyword evidence="7" id="KW-0354">Hemolysis</keyword>
<accession>A0A8D5FZ84</accession>
<dbReference type="PANTHER" id="PTHR30026">
    <property type="entry name" value="OUTER MEMBRANE PROTEIN TOLC"/>
    <property type="match status" value="1"/>
</dbReference>
<dbReference type="RefSeq" id="WP_225907119.1">
    <property type="nucleotide sequence ID" value="NZ_AP024110.1"/>
</dbReference>
<dbReference type="GO" id="GO:0009279">
    <property type="term" value="C:cell outer membrane"/>
    <property type="evidence" value="ECO:0007669"/>
    <property type="project" value="UniProtKB-SubCell"/>
</dbReference>
<organism evidence="9 10">
    <name type="scientific">Methyloradius palustris</name>
    <dbReference type="NCBI Taxonomy" id="2778876"/>
    <lineage>
        <taxon>Bacteria</taxon>
        <taxon>Pseudomonadati</taxon>
        <taxon>Pseudomonadota</taxon>
        <taxon>Betaproteobacteria</taxon>
        <taxon>Nitrosomonadales</taxon>
        <taxon>Methylophilaceae</taxon>
        <taxon>Methyloradius</taxon>
    </lineage>
</organism>
<evidence type="ECO:0000256" key="7">
    <source>
        <dbReference type="PIRNR" id="PIRNR001892"/>
    </source>
</evidence>
<dbReference type="Gene3D" id="1.20.1600.10">
    <property type="entry name" value="Outer membrane efflux proteins (OEP)"/>
    <property type="match status" value="1"/>
</dbReference>
<dbReference type="GO" id="GO:0031640">
    <property type="term" value="P:killing of cells of another organism"/>
    <property type="evidence" value="ECO:0007669"/>
    <property type="project" value="UniProtKB-KW"/>
</dbReference>
<dbReference type="GO" id="GO:0015288">
    <property type="term" value="F:porin activity"/>
    <property type="evidence" value="ECO:0007669"/>
    <property type="project" value="TreeGrafter"/>
</dbReference>
<dbReference type="PANTHER" id="PTHR30026:SF20">
    <property type="entry name" value="OUTER MEMBRANE PROTEIN TOLC"/>
    <property type="match status" value="1"/>
</dbReference>
<keyword evidence="2 7" id="KW-0813">Transport</keyword>
<evidence type="ECO:0000256" key="4">
    <source>
        <dbReference type="ARBA" id="ARBA00022692"/>
    </source>
</evidence>
<keyword evidence="10" id="KW-1185">Reference proteome</keyword>
<name>A0A8D5FZ84_9PROT</name>
<evidence type="ECO:0000256" key="6">
    <source>
        <dbReference type="ARBA" id="ARBA00023237"/>
    </source>
</evidence>
<dbReference type="InterPro" id="IPR010130">
    <property type="entry name" value="T1SS_OMP_TolC"/>
</dbReference>
<evidence type="ECO:0000313" key="10">
    <source>
        <dbReference type="Proteomes" id="UP000826722"/>
    </source>
</evidence>
<evidence type="ECO:0000256" key="1">
    <source>
        <dbReference type="ARBA" id="ARBA00007613"/>
    </source>
</evidence>
<keyword evidence="7" id="KW-0204">Cytolysis</keyword>
<keyword evidence="8" id="KW-0175">Coiled coil</keyword>
<dbReference type="GO" id="GO:0015562">
    <property type="term" value="F:efflux transmembrane transporter activity"/>
    <property type="evidence" value="ECO:0007669"/>
    <property type="project" value="InterPro"/>
</dbReference>